<dbReference type="EMBL" id="BAAAZG010000052">
    <property type="protein sequence ID" value="GAA4094608.1"/>
    <property type="molecule type" value="Genomic_DNA"/>
</dbReference>
<organism evidence="1 2">
    <name type="scientific">Actinomadura miaoliensis</name>
    <dbReference type="NCBI Taxonomy" id="430685"/>
    <lineage>
        <taxon>Bacteria</taxon>
        <taxon>Bacillati</taxon>
        <taxon>Actinomycetota</taxon>
        <taxon>Actinomycetes</taxon>
        <taxon>Streptosporangiales</taxon>
        <taxon>Thermomonosporaceae</taxon>
        <taxon>Actinomadura</taxon>
    </lineage>
</organism>
<evidence type="ECO:0000313" key="2">
    <source>
        <dbReference type="Proteomes" id="UP001500683"/>
    </source>
</evidence>
<sequence length="170" mass="17200">MHITMAAPLTACDSTAYVRVVAGGAIVGAADRRGVHPYSREGGTTVMRITVAAPLTACGRTACVVAGRLGWRVRLTGVTFTPTPCTTAPPSCASPWLLRSPPAVGLHALPSGEGLNFWSVSAWWLGALLVGAVAAVAGTRLGSLCGGCWGRACLGGAECGWRGGQVAGVL</sequence>
<gene>
    <name evidence="1" type="ORF">GCM10022214_66620</name>
</gene>
<proteinExistence type="predicted"/>
<accession>A0ABP7WR67</accession>
<comment type="caution">
    <text evidence="1">The sequence shown here is derived from an EMBL/GenBank/DDBJ whole genome shotgun (WGS) entry which is preliminary data.</text>
</comment>
<evidence type="ECO:0000313" key="1">
    <source>
        <dbReference type="EMBL" id="GAA4094608.1"/>
    </source>
</evidence>
<reference evidence="2" key="1">
    <citation type="journal article" date="2019" name="Int. J. Syst. Evol. Microbiol.">
        <title>The Global Catalogue of Microorganisms (GCM) 10K type strain sequencing project: providing services to taxonomists for standard genome sequencing and annotation.</title>
        <authorList>
            <consortium name="The Broad Institute Genomics Platform"/>
            <consortium name="The Broad Institute Genome Sequencing Center for Infectious Disease"/>
            <person name="Wu L."/>
            <person name="Ma J."/>
        </authorList>
    </citation>
    <scope>NUCLEOTIDE SEQUENCE [LARGE SCALE GENOMIC DNA]</scope>
    <source>
        <strain evidence="2">JCM 16702</strain>
    </source>
</reference>
<name>A0ABP7WR67_9ACTN</name>
<protein>
    <submittedName>
        <fullName evidence="1">Uncharacterized protein</fullName>
    </submittedName>
</protein>
<keyword evidence="2" id="KW-1185">Reference proteome</keyword>
<dbReference type="Proteomes" id="UP001500683">
    <property type="component" value="Unassembled WGS sequence"/>
</dbReference>